<feature type="chain" id="PRO_5043887499" description="Bifunctional inhibitor/plant lipid transfer protein/seed storage helical domain-containing protein" evidence="2">
    <location>
        <begin position="30"/>
        <end position="174"/>
    </location>
</feature>
<evidence type="ECO:0000259" key="3">
    <source>
        <dbReference type="Pfam" id="PF14368"/>
    </source>
</evidence>
<evidence type="ECO:0000256" key="2">
    <source>
        <dbReference type="SAM" id="SignalP"/>
    </source>
</evidence>
<sequence>MASRNTPIFGYSLLIFFAAALFGAAPASAAPLPEAETCVPSLQRMLSCLDFIEHRSDEIPVPCCIQVNATVAQQPCCLMHVLRGDVAKLLGPEYDNRRAMVDVTTKCLGDASILVNIRRDCSGKPLPPLTPEFTFTTSVSPPPPSWSGATRLLGSSYTALLLLAVVAFVVLRST</sequence>
<evidence type="ECO:0000313" key="5">
    <source>
        <dbReference type="Proteomes" id="UP001054889"/>
    </source>
</evidence>
<evidence type="ECO:0000256" key="1">
    <source>
        <dbReference type="SAM" id="Phobius"/>
    </source>
</evidence>
<feature type="domain" description="Bifunctional inhibitor/plant lipid transfer protein/seed storage helical" evidence="3">
    <location>
        <begin position="28"/>
        <end position="107"/>
    </location>
</feature>
<keyword evidence="2" id="KW-0732">Signal</keyword>
<dbReference type="CDD" id="cd00010">
    <property type="entry name" value="AAI_LTSS"/>
    <property type="match status" value="1"/>
</dbReference>
<feature type="transmembrane region" description="Helical" evidence="1">
    <location>
        <begin position="152"/>
        <end position="171"/>
    </location>
</feature>
<comment type="caution">
    <text evidence="4">The sequence shown here is derived from an EMBL/GenBank/DDBJ whole genome shotgun (WGS) entry which is preliminary data.</text>
</comment>
<dbReference type="Proteomes" id="UP001054889">
    <property type="component" value="Unassembled WGS sequence"/>
</dbReference>
<keyword evidence="1" id="KW-1133">Transmembrane helix</keyword>
<evidence type="ECO:0000313" key="4">
    <source>
        <dbReference type="EMBL" id="GJN09831.1"/>
    </source>
</evidence>
<reference evidence="4" key="2">
    <citation type="submission" date="2021-12" db="EMBL/GenBank/DDBJ databases">
        <title>Resequencing data analysis of finger millet.</title>
        <authorList>
            <person name="Hatakeyama M."/>
            <person name="Aluri S."/>
            <person name="Balachadran M.T."/>
            <person name="Sivarajan S.R."/>
            <person name="Poveda L."/>
            <person name="Shimizu-Inatsugi R."/>
            <person name="Schlapbach R."/>
            <person name="Sreeman S.M."/>
            <person name="Shimizu K.K."/>
        </authorList>
    </citation>
    <scope>NUCLEOTIDE SEQUENCE</scope>
</reference>
<dbReference type="InterPro" id="IPR016140">
    <property type="entry name" value="Bifunc_inhib/LTP/seed_store"/>
</dbReference>
<keyword evidence="1" id="KW-0472">Membrane</keyword>
<accession>A0AAV5DI26</accession>
<keyword evidence="5" id="KW-1185">Reference proteome</keyword>
<dbReference type="Pfam" id="PF14368">
    <property type="entry name" value="LTP_2"/>
    <property type="match status" value="1"/>
</dbReference>
<dbReference type="AlphaFoldDB" id="A0AAV5DI26"/>
<reference evidence="4" key="1">
    <citation type="journal article" date="2018" name="DNA Res.">
        <title>Multiple hybrid de novo genome assembly of finger millet, an orphan allotetraploid crop.</title>
        <authorList>
            <person name="Hatakeyama M."/>
            <person name="Aluri S."/>
            <person name="Balachadran M.T."/>
            <person name="Sivarajan S.R."/>
            <person name="Patrignani A."/>
            <person name="Gruter S."/>
            <person name="Poveda L."/>
            <person name="Shimizu-Inatsugi R."/>
            <person name="Baeten J."/>
            <person name="Francoijs K.J."/>
            <person name="Nataraja K.N."/>
            <person name="Reddy Y.A.N."/>
            <person name="Phadnis S."/>
            <person name="Ravikumar R.L."/>
            <person name="Schlapbach R."/>
            <person name="Sreeman S.M."/>
            <person name="Shimizu K.K."/>
        </authorList>
    </citation>
    <scope>NUCLEOTIDE SEQUENCE</scope>
</reference>
<dbReference type="EMBL" id="BQKI01000017">
    <property type="protein sequence ID" value="GJN09831.1"/>
    <property type="molecule type" value="Genomic_DNA"/>
</dbReference>
<dbReference type="InterPro" id="IPR036312">
    <property type="entry name" value="Bifun_inhib/LTP/seed_sf"/>
</dbReference>
<protein>
    <recommendedName>
        <fullName evidence="3">Bifunctional inhibitor/plant lipid transfer protein/seed storage helical domain-containing protein</fullName>
    </recommendedName>
</protein>
<organism evidence="4 5">
    <name type="scientific">Eleusine coracana subsp. coracana</name>
    <dbReference type="NCBI Taxonomy" id="191504"/>
    <lineage>
        <taxon>Eukaryota</taxon>
        <taxon>Viridiplantae</taxon>
        <taxon>Streptophyta</taxon>
        <taxon>Embryophyta</taxon>
        <taxon>Tracheophyta</taxon>
        <taxon>Spermatophyta</taxon>
        <taxon>Magnoliopsida</taxon>
        <taxon>Liliopsida</taxon>
        <taxon>Poales</taxon>
        <taxon>Poaceae</taxon>
        <taxon>PACMAD clade</taxon>
        <taxon>Chloridoideae</taxon>
        <taxon>Cynodonteae</taxon>
        <taxon>Eleusininae</taxon>
        <taxon>Eleusine</taxon>
    </lineage>
</organism>
<proteinExistence type="predicted"/>
<keyword evidence="1" id="KW-0812">Transmembrane</keyword>
<dbReference type="SUPFAM" id="SSF47699">
    <property type="entry name" value="Bifunctional inhibitor/lipid-transfer protein/seed storage 2S albumin"/>
    <property type="match status" value="1"/>
</dbReference>
<gene>
    <name evidence="4" type="primary">ga27876</name>
    <name evidence="4" type="ORF">PR202_ga27876</name>
</gene>
<name>A0AAV5DI26_ELECO</name>
<feature type="signal peptide" evidence="2">
    <location>
        <begin position="1"/>
        <end position="29"/>
    </location>
</feature>